<organism evidence="2 3">
    <name type="scientific">Lolium multiflorum</name>
    <name type="common">Italian ryegrass</name>
    <name type="synonym">Lolium perenne subsp. multiflorum</name>
    <dbReference type="NCBI Taxonomy" id="4521"/>
    <lineage>
        <taxon>Eukaryota</taxon>
        <taxon>Viridiplantae</taxon>
        <taxon>Streptophyta</taxon>
        <taxon>Embryophyta</taxon>
        <taxon>Tracheophyta</taxon>
        <taxon>Spermatophyta</taxon>
        <taxon>Magnoliopsida</taxon>
        <taxon>Liliopsida</taxon>
        <taxon>Poales</taxon>
        <taxon>Poaceae</taxon>
        <taxon>BOP clade</taxon>
        <taxon>Pooideae</taxon>
        <taxon>Poodae</taxon>
        <taxon>Poeae</taxon>
        <taxon>Poeae Chloroplast Group 2 (Poeae type)</taxon>
        <taxon>Loliodinae</taxon>
        <taxon>Loliinae</taxon>
        <taxon>Lolium</taxon>
    </lineage>
</organism>
<comment type="caution">
    <text evidence="2">The sequence shown here is derived from an EMBL/GenBank/DDBJ whole genome shotgun (WGS) entry which is preliminary data.</text>
</comment>
<evidence type="ECO:0000313" key="3">
    <source>
        <dbReference type="Proteomes" id="UP001231189"/>
    </source>
</evidence>
<dbReference type="PANTHER" id="PTHR35546">
    <property type="entry name" value="F-BOX PROTEIN INTERACTION DOMAIN PROTEIN-RELATED"/>
    <property type="match status" value="1"/>
</dbReference>
<dbReference type="SMART" id="SM00256">
    <property type="entry name" value="FBOX"/>
    <property type="match status" value="1"/>
</dbReference>
<reference evidence="2" key="1">
    <citation type="submission" date="2023-07" db="EMBL/GenBank/DDBJ databases">
        <title>A chromosome-level genome assembly of Lolium multiflorum.</title>
        <authorList>
            <person name="Chen Y."/>
            <person name="Copetti D."/>
            <person name="Kolliker R."/>
            <person name="Studer B."/>
        </authorList>
    </citation>
    <scope>NUCLEOTIDE SEQUENCE</scope>
    <source>
        <strain evidence="2">02402/16</strain>
        <tissue evidence="2">Leaf</tissue>
    </source>
</reference>
<dbReference type="Proteomes" id="UP001231189">
    <property type="component" value="Unassembled WGS sequence"/>
</dbReference>
<gene>
    <name evidence="2" type="ORF">QYE76_002234</name>
</gene>
<dbReference type="InterPro" id="IPR013187">
    <property type="entry name" value="F-box-assoc_dom_typ3"/>
</dbReference>
<evidence type="ECO:0000259" key="1">
    <source>
        <dbReference type="SMART" id="SM00256"/>
    </source>
</evidence>
<keyword evidence="3" id="KW-1185">Reference proteome</keyword>
<dbReference type="InterPro" id="IPR017451">
    <property type="entry name" value="F-box-assoc_interact_dom"/>
</dbReference>
<evidence type="ECO:0000313" key="2">
    <source>
        <dbReference type="EMBL" id="KAK1627919.1"/>
    </source>
</evidence>
<accession>A0AAD8VZC2</accession>
<dbReference type="InterPro" id="IPR055290">
    <property type="entry name" value="At3g26010-like"/>
</dbReference>
<dbReference type="InterPro" id="IPR036047">
    <property type="entry name" value="F-box-like_dom_sf"/>
</dbReference>
<feature type="domain" description="F-box" evidence="1">
    <location>
        <begin position="8"/>
        <end position="48"/>
    </location>
</feature>
<name>A0AAD8VZC2_LOLMU</name>
<proteinExistence type="predicted"/>
<dbReference type="Pfam" id="PF08268">
    <property type="entry name" value="FBA_3"/>
    <property type="match status" value="1"/>
</dbReference>
<dbReference type="InterPro" id="IPR001810">
    <property type="entry name" value="F-box_dom"/>
</dbReference>
<dbReference type="SUPFAM" id="SSF50965">
    <property type="entry name" value="Galactose oxidase, central domain"/>
    <property type="match status" value="1"/>
</dbReference>
<protein>
    <recommendedName>
        <fullName evidence="1">F-box domain-containing protein</fullName>
    </recommendedName>
</protein>
<dbReference type="PANTHER" id="PTHR35546:SF105">
    <property type="entry name" value="OS05G0139200 PROTEIN"/>
    <property type="match status" value="1"/>
</dbReference>
<dbReference type="AlphaFoldDB" id="A0AAD8VZC2"/>
<dbReference type="Gene3D" id="1.20.1280.50">
    <property type="match status" value="1"/>
</dbReference>
<sequence length="400" mass="45547">MAPTFERLTEDLHLEILSRVPAKSLCRFKCASKHWLRLVDHPDHSTRLPKSMAGFFCNSTISDDDDDDERFPGSALHFVDASAGSGAPFIYPSSSAILPDRRRLHLLDCCNGLLLCRRYDDVSTTTQDDYDFITFTYVVCNPATEEWAVLPDRVQDDKVVGTACLGFDPAAAPHFHVFLFSLDARRFISGVDVYSSQTGTWTYKVKRRGETLRLADHQSAVFLNGYLHLSTACAQRYPSILAVDTKGEEWRYFDTPCDMHGGDEFLGSIHQSQGRLHYASFNTTGDWDEVQIQLQVYALDDYATDEWILKHTLELSETDVHGGIIERKFDWIEMHPESNLIFFCEESDSTLKCYSMRSQEETELRTLGEGQPPYLPYVPLYSSLESLRIGHQDETADKFI</sequence>
<dbReference type="Pfam" id="PF00646">
    <property type="entry name" value="F-box"/>
    <property type="match status" value="1"/>
</dbReference>
<dbReference type="NCBIfam" id="TIGR01640">
    <property type="entry name" value="F_box_assoc_1"/>
    <property type="match status" value="1"/>
</dbReference>
<dbReference type="SUPFAM" id="SSF81383">
    <property type="entry name" value="F-box domain"/>
    <property type="match status" value="1"/>
</dbReference>
<dbReference type="EMBL" id="JAUUTY010000005">
    <property type="protein sequence ID" value="KAK1627919.1"/>
    <property type="molecule type" value="Genomic_DNA"/>
</dbReference>
<dbReference type="InterPro" id="IPR011043">
    <property type="entry name" value="Gal_Oxase/kelch_b-propeller"/>
</dbReference>